<dbReference type="AlphaFoldDB" id="A0A4Y8WRS9"/>
<sequence>MQTYSSRPIELKKDINTVFGLVESPSHLKPLLEKYGDKLGNDVKVELVGEEIHLTLPMAGNVVLKRSEVVAPNRVKYETVKSPVPVALVFSLAKHEEVHTLGQISVEVSMPSFLSGMVKGKVEPALDKVAKLLEQIDFDRLIKGTSLEK</sequence>
<comment type="caution">
    <text evidence="1">The sequence shown here is derived from an EMBL/GenBank/DDBJ whole genome shotgun (WGS) entry which is preliminary data.</text>
</comment>
<protein>
    <submittedName>
        <fullName evidence="1">Uncharacterized protein</fullName>
    </submittedName>
</protein>
<accession>A0A4Y8WRS9</accession>
<dbReference type="EMBL" id="SPNC01000003">
    <property type="protein sequence ID" value="TFH97342.1"/>
    <property type="molecule type" value="Genomic_DNA"/>
</dbReference>
<name>A0A4Y8WRS9_9PORP</name>
<dbReference type="Proteomes" id="UP000297225">
    <property type="component" value="Unassembled WGS sequence"/>
</dbReference>
<gene>
    <name evidence="1" type="ORF">E4P47_00405</name>
</gene>
<dbReference type="RefSeq" id="WP_018358198.1">
    <property type="nucleotide sequence ID" value="NZ_CP197400.1"/>
</dbReference>
<keyword evidence="2" id="KW-1185">Reference proteome</keyword>
<dbReference type="OrthoDB" id="1011799at2"/>
<reference evidence="1 2" key="1">
    <citation type="submission" date="2019-03" db="EMBL/GenBank/DDBJ databases">
        <title>Porphyromonas levii Isolated from the Uterus of Dairy Cows.</title>
        <authorList>
            <person name="Francis A.M."/>
        </authorList>
    </citation>
    <scope>NUCLEOTIDE SEQUENCE [LARGE SCALE GENOMIC DNA]</scope>
    <source>
        <strain evidence="1 2">AF5678</strain>
    </source>
</reference>
<evidence type="ECO:0000313" key="2">
    <source>
        <dbReference type="Proteomes" id="UP000297225"/>
    </source>
</evidence>
<proteinExistence type="predicted"/>
<organism evidence="1 2">
    <name type="scientific">Porphyromonas levii</name>
    <dbReference type="NCBI Taxonomy" id="28114"/>
    <lineage>
        <taxon>Bacteria</taxon>
        <taxon>Pseudomonadati</taxon>
        <taxon>Bacteroidota</taxon>
        <taxon>Bacteroidia</taxon>
        <taxon>Bacteroidales</taxon>
        <taxon>Porphyromonadaceae</taxon>
        <taxon>Porphyromonas</taxon>
    </lineage>
</organism>
<dbReference type="STRING" id="1122973.GCA_000379925_00946"/>
<evidence type="ECO:0000313" key="1">
    <source>
        <dbReference type="EMBL" id="TFH97342.1"/>
    </source>
</evidence>